<reference evidence="10 11" key="1">
    <citation type="journal article" date="2021" name="Int. J. Syst. Evol. Microbiol.">
        <title>Amazonocrinis nigriterrae gen. nov., sp. nov., Atlanticothrix silvestris gen. nov., sp. nov. and Dendronalium phyllosphericum gen. nov., sp. nov., nostocacean cyanobacteria from Brazilian environments.</title>
        <authorList>
            <person name="Alvarenga D.O."/>
            <person name="Andreote A.P.D."/>
            <person name="Branco L.H.Z."/>
            <person name="Delbaje E."/>
            <person name="Cruz R.B."/>
            <person name="Varani A.M."/>
            <person name="Fiore M.F."/>
        </authorList>
    </citation>
    <scope>NUCLEOTIDE SEQUENCE [LARGE SCALE GENOMIC DNA]</scope>
    <source>
        <strain evidence="10 11">CENA369</strain>
    </source>
</reference>
<keyword evidence="11" id="KW-1185">Reference proteome</keyword>
<dbReference type="GO" id="GO:0009103">
    <property type="term" value="P:lipopolysaccharide biosynthetic process"/>
    <property type="evidence" value="ECO:0007669"/>
    <property type="project" value="UniProtKB-ARBA"/>
</dbReference>
<keyword evidence="5 8" id="KW-0812">Transmembrane</keyword>
<evidence type="ECO:0000313" key="10">
    <source>
        <dbReference type="EMBL" id="MBH8578104.1"/>
    </source>
</evidence>
<dbReference type="PANTHER" id="PTHR33908:SF11">
    <property type="entry name" value="MEMBRANE PROTEIN"/>
    <property type="match status" value="1"/>
</dbReference>
<evidence type="ECO:0000256" key="6">
    <source>
        <dbReference type="ARBA" id="ARBA00022989"/>
    </source>
</evidence>
<feature type="domain" description="Glycosyltransferase RgtA/B/C/D-like" evidence="9">
    <location>
        <begin position="104"/>
        <end position="264"/>
    </location>
</feature>
<dbReference type="AlphaFoldDB" id="A0A8J7LKZ0"/>
<evidence type="ECO:0000259" key="9">
    <source>
        <dbReference type="Pfam" id="PF13231"/>
    </source>
</evidence>
<keyword evidence="3" id="KW-0328">Glycosyltransferase</keyword>
<keyword evidence="7 8" id="KW-0472">Membrane</keyword>
<feature type="transmembrane region" description="Helical" evidence="8">
    <location>
        <begin position="386"/>
        <end position="407"/>
    </location>
</feature>
<comment type="caution">
    <text evidence="10">The sequence shown here is derived from an EMBL/GenBank/DDBJ whole genome shotgun (WGS) entry which is preliminary data.</text>
</comment>
<dbReference type="Pfam" id="PF13231">
    <property type="entry name" value="PMT_2"/>
    <property type="match status" value="1"/>
</dbReference>
<evidence type="ECO:0000313" key="11">
    <source>
        <dbReference type="Proteomes" id="UP000662314"/>
    </source>
</evidence>
<protein>
    <submittedName>
        <fullName evidence="10">Glycosyltransferase family 39 protein</fullName>
    </submittedName>
</protein>
<sequence length="546" mass="62422">MDKIQLLTKSNPPTWLKLLVISLIGVGIFFRFSHLGQKVYWYDESATSLAISGHTLAEVKQEVFNNWDTNKGLILVNNLDRYQHINSDKYVVDTVRYLITSDPQHPPLYYVMVRLWAQVFGDLPAGVRSLSAVISLLVFPSMYWLCLELFESPLVGWVGMAVMAVSPLQVFFAQDAREYGLWMVTILVSSAALLRAIRRESRLSWVVYALTLALGLYTHLLTVMVAIPHGIYVVIRQKFRFNKILGNYLLSSIAAGLMFLPWLIVLITQVHTATNLLSWITFKTDTIFDLIGIWLSRISRIFFDFNLASDNAWVNNLTSESPLVYIISTIIFSLTLIIYIIVFLNKYLLNKTSLFIALLGGFPGLTLLFYDIIFGGIRSIHFRYQLPLYLSIQISVIYILTWHLVWAKNWQKTLWQFILVGLLTSGLVSDVRFFQAEAWWAQIGGKNLLAISQLINQSNSILLLSDKNDYNLGVILTLSHNLEPKTPLLIVHNNQLPMMAQNDKTIFFFDDLENSLASQLQQDKANSLKLVYSLEGFWQLDKNLKT</sequence>
<feature type="transmembrane region" description="Helical" evidence="8">
    <location>
        <begin position="354"/>
        <end position="374"/>
    </location>
</feature>
<feature type="transmembrane region" description="Helical" evidence="8">
    <location>
        <begin position="323"/>
        <end position="342"/>
    </location>
</feature>
<evidence type="ECO:0000256" key="4">
    <source>
        <dbReference type="ARBA" id="ARBA00022679"/>
    </source>
</evidence>
<feature type="transmembrane region" description="Helical" evidence="8">
    <location>
        <begin position="154"/>
        <end position="172"/>
    </location>
</feature>
<dbReference type="EMBL" id="JAECZA010000313">
    <property type="protein sequence ID" value="MBH8578104.1"/>
    <property type="molecule type" value="Genomic_DNA"/>
</dbReference>
<evidence type="ECO:0000256" key="1">
    <source>
        <dbReference type="ARBA" id="ARBA00004651"/>
    </source>
</evidence>
<feature type="transmembrane region" description="Helical" evidence="8">
    <location>
        <begin position="203"/>
        <end position="227"/>
    </location>
</feature>
<dbReference type="Proteomes" id="UP000662314">
    <property type="component" value="Unassembled WGS sequence"/>
</dbReference>
<comment type="subcellular location">
    <subcellularLocation>
        <location evidence="1">Cell membrane</location>
        <topology evidence="1">Multi-pass membrane protein</topology>
    </subcellularLocation>
</comment>
<feature type="transmembrane region" description="Helical" evidence="8">
    <location>
        <begin position="15"/>
        <end position="32"/>
    </location>
</feature>
<evidence type="ECO:0000256" key="7">
    <source>
        <dbReference type="ARBA" id="ARBA00023136"/>
    </source>
</evidence>
<proteinExistence type="predicted"/>
<dbReference type="InterPro" id="IPR050297">
    <property type="entry name" value="LipidA_mod_glycosyltrf_83"/>
</dbReference>
<dbReference type="RefSeq" id="WP_214436774.1">
    <property type="nucleotide sequence ID" value="NZ_CAWPUQ010000252.1"/>
</dbReference>
<feature type="transmembrane region" description="Helical" evidence="8">
    <location>
        <begin position="248"/>
        <end position="270"/>
    </location>
</feature>
<evidence type="ECO:0000256" key="2">
    <source>
        <dbReference type="ARBA" id="ARBA00022475"/>
    </source>
</evidence>
<keyword evidence="6 8" id="KW-1133">Transmembrane helix</keyword>
<dbReference type="InterPro" id="IPR038731">
    <property type="entry name" value="RgtA/B/C-like"/>
</dbReference>
<gene>
    <name evidence="10" type="ORF">I8752_35210</name>
</gene>
<organism evidence="10 11">
    <name type="scientific">Dendronalium phyllosphericum CENA369</name>
    <dbReference type="NCBI Taxonomy" id="1725256"/>
    <lineage>
        <taxon>Bacteria</taxon>
        <taxon>Bacillati</taxon>
        <taxon>Cyanobacteriota</taxon>
        <taxon>Cyanophyceae</taxon>
        <taxon>Nostocales</taxon>
        <taxon>Nostocaceae</taxon>
        <taxon>Dendronalium</taxon>
        <taxon>Dendronalium phyllosphericum</taxon>
    </lineage>
</organism>
<evidence type="ECO:0000256" key="5">
    <source>
        <dbReference type="ARBA" id="ARBA00022692"/>
    </source>
</evidence>
<dbReference type="PANTHER" id="PTHR33908">
    <property type="entry name" value="MANNOSYLTRANSFERASE YKCB-RELATED"/>
    <property type="match status" value="1"/>
</dbReference>
<evidence type="ECO:0000256" key="8">
    <source>
        <dbReference type="SAM" id="Phobius"/>
    </source>
</evidence>
<keyword evidence="4" id="KW-0808">Transferase</keyword>
<dbReference type="GO" id="GO:0005886">
    <property type="term" value="C:plasma membrane"/>
    <property type="evidence" value="ECO:0007669"/>
    <property type="project" value="UniProtKB-SubCell"/>
</dbReference>
<dbReference type="GO" id="GO:0016763">
    <property type="term" value="F:pentosyltransferase activity"/>
    <property type="evidence" value="ECO:0007669"/>
    <property type="project" value="TreeGrafter"/>
</dbReference>
<keyword evidence="2" id="KW-1003">Cell membrane</keyword>
<feature type="transmembrane region" description="Helical" evidence="8">
    <location>
        <begin position="119"/>
        <end position="142"/>
    </location>
</feature>
<accession>A0A8J7LKZ0</accession>
<evidence type="ECO:0000256" key="3">
    <source>
        <dbReference type="ARBA" id="ARBA00022676"/>
    </source>
</evidence>
<name>A0A8J7LKZ0_9NOST</name>